<evidence type="ECO:0000313" key="5">
    <source>
        <dbReference type="Proteomes" id="UP000281741"/>
    </source>
</evidence>
<keyword evidence="1" id="KW-1133">Transmembrane helix</keyword>
<evidence type="ECO:0000313" key="2">
    <source>
        <dbReference type="EMBL" id="AZA85305.1"/>
    </source>
</evidence>
<accession>A0AAD0YA14</accession>
<evidence type="ECO:0000313" key="3">
    <source>
        <dbReference type="EMBL" id="AZA97410.1"/>
    </source>
</evidence>
<dbReference type="Proteomes" id="UP000274073">
    <property type="component" value="Chromosome"/>
</dbReference>
<gene>
    <name evidence="2" type="ORF">EG349_00080</name>
    <name evidence="3" type="ORF">EG353_18555</name>
</gene>
<dbReference type="Gene3D" id="3.30.1330.80">
    <property type="entry name" value="Hypothetical protein, similar to alpha- acetolactate decarboxylase, domain 2"/>
    <property type="match status" value="1"/>
</dbReference>
<dbReference type="RefSeq" id="WP_123855471.1">
    <property type="nucleotide sequence ID" value="NZ_CP033912.1"/>
</dbReference>
<sequence length="100" mass="11264">MKSTGDFGLRTFNQLNGELITLDGIIRILPSVKMEIAAENLKSPFTSPLFMFILTVLAVFYKNMTGAFGFWLISSLALLFIFHNMNFVQLILSVSIHTVF</sequence>
<dbReference type="InterPro" id="IPR005128">
    <property type="entry name" value="Acetolactate_a_deCO2ase"/>
</dbReference>
<keyword evidence="1" id="KW-0812">Transmembrane</keyword>
<dbReference type="AlphaFoldDB" id="A0AAD0YA14"/>
<reference evidence="4 5" key="1">
    <citation type="submission" date="2018-11" db="EMBL/GenBank/DDBJ databases">
        <title>Proposal to divide the Flavobacteriaceae and reorganize its genera based on Amino Acid Identity values calculated from whole genome sequences.</title>
        <authorList>
            <person name="Nicholson A.C."/>
            <person name="Gulvik C.A."/>
            <person name="Whitney A.M."/>
            <person name="Humrighouse B.W."/>
            <person name="Bell M."/>
            <person name="Holmes B."/>
            <person name="Steigerwalt A.G."/>
            <person name="Villarma A."/>
            <person name="Sheth M."/>
            <person name="Batra D."/>
            <person name="Pryor J."/>
            <person name="Bernardet J.-F."/>
            <person name="Hugo C."/>
            <person name="Kampfer P."/>
            <person name="Newman J."/>
            <person name="McQuiston J.R."/>
        </authorList>
    </citation>
    <scope>NUCLEOTIDE SEQUENCE [LARGE SCALE GENOMIC DNA]</scope>
    <source>
        <strain evidence="2 4">G0207</strain>
        <strain evidence="3 5">H5143</strain>
    </source>
</reference>
<keyword evidence="5" id="KW-1185">Reference proteome</keyword>
<dbReference type="GO" id="GO:0047605">
    <property type="term" value="F:acetolactate decarboxylase activity"/>
    <property type="evidence" value="ECO:0007669"/>
    <property type="project" value="InterPro"/>
</dbReference>
<dbReference type="EMBL" id="CP033915">
    <property type="protein sequence ID" value="AZA85305.1"/>
    <property type="molecule type" value="Genomic_DNA"/>
</dbReference>
<dbReference type="GO" id="GO:0045151">
    <property type="term" value="P:acetoin biosynthetic process"/>
    <property type="evidence" value="ECO:0007669"/>
    <property type="project" value="InterPro"/>
</dbReference>
<evidence type="ECO:0000256" key="1">
    <source>
        <dbReference type="SAM" id="Phobius"/>
    </source>
</evidence>
<protein>
    <submittedName>
        <fullName evidence="2">Uncharacterized protein</fullName>
    </submittedName>
</protein>
<evidence type="ECO:0000313" key="4">
    <source>
        <dbReference type="Proteomes" id="UP000274073"/>
    </source>
</evidence>
<proteinExistence type="predicted"/>
<organism evidence="2 4">
    <name type="scientific">Chryseobacterium shandongense</name>
    <dbReference type="NCBI Taxonomy" id="1493872"/>
    <lineage>
        <taxon>Bacteria</taxon>
        <taxon>Pseudomonadati</taxon>
        <taxon>Bacteroidota</taxon>
        <taxon>Flavobacteriia</taxon>
        <taxon>Flavobacteriales</taxon>
        <taxon>Weeksellaceae</taxon>
        <taxon>Chryseobacterium group</taxon>
        <taxon>Chryseobacterium</taxon>
    </lineage>
</organism>
<dbReference type="Pfam" id="PF03306">
    <property type="entry name" value="AAL_decarboxy"/>
    <property type="match status" value="1"/>
</dbReference>
<name>A0AAD0YA14_9FLAO</name>
<dbReference type="EMBL" id="CP033912">
    <property type="protein sequence ID" value="AZA97410.1"/>
    <property type="molecule type" value="Genomic_DNA"/>
</dbReference>
<dbReference type="SUPFAM" id="SSF117856">
    <property type="entry name" value="AF0104/ALDC/Ptd012-like"/>
    <property type="match status" value="1"/>
</dbReference>
<keyword evidence="1" id="KW-0472">Membrane</keyword>
<feature type="transmembrane region" description="Helical" evidence="1">
    <location>
        <begin position="45"/>
        <end position="61"/>
    </location>
</feature>
<dbReference type="Proteomes" id="UP000281741">
    <property type="component" value="Chromosome"/>
</dbReference>
<feature type="transmembrane region" description="Helical" evidence="1">
    <location>
        <begin position="68"/>
        <end position="92"/>
    </location>
</feature>